<evidence type="ECO:0000313" key="1">
    <source>
        <dbReference type="EMBL" id="EXX70621.1"/>
    </source>
</evidence>
<dbReference type="Proteomes" id="UP000022910">
    <property type="component" value="Unassembled WGS sequence"/>
</dbReference>
<evidence type="ECO:0000313" key="2">
    <source>
        <dbReference type="Proteomes" id="UP000022910"/>
    </source>
</evidence>
<gene>
    <name evidence="1" type="ORF">RirG_086030</name>
</gene>
<reference evidence="1 2" key="1">
    <citation type="submission" date="2014-02" db="EMBL/GenBank/DDBJ databases">
        <title>Single nucleus genome sequencing reveals high similarity among nuclei of an endomycorrhizal fungus.</title>
        <authorList>
            <person name="Lin K."/>
            <person name="Geurts R."/>
            <person name="Zhang Z."/>
            <person name="Limpens E."/>
            <person name="Saunders D.G."/>
            <person name="Mu D."/>
            <person name="Pang E."/>
            <person name="Cao H."/>
            <person name="Cha H."/>
            <person name="Lin T."/>
            <person name="Zhou Q."/>
            <person name="Shang Y."/>
            <person name="Li Y."/>
            <person name="Ivanov S."/>
            <person name="Sharma T."/>
            <person name="Velzen R.V."/>
            <person name="Ruijter N.D."/>
            <person name="Aanen D.K."/>
            <person name="Win J."/>
            <person name="Kamoun S."/>
            <person name="Bisseling T."/>
            <person name="Huang S."/>
        </authorList>
    </citation>
    <scope>NUCLEOTIDE SEQUENCE [LARGE SCALE GENOMIC DNA]</scope>
    <source>
        <strain evidence="2">DAOM197198w</strain>
    </source>
</reference>
<name>A0A015LDM0_RHIIW</name>
<sequence length="99" mass="11268">MYLISVPNLPPVFSVHIEASSLYFLYKANVTVDTTIELLLKCFQAHVKDVFDYKFNCAGQDLQSTDTLKNLGLKIDGNKCNEGDYIQAVRIPFKLYVKM</sequence>
<dbReference type="HOGENOM" id="CLU_181709_0_0_1"/>
<keyword evidence="2" id="KW-1185">Reference proteome</keyword>
<accession>A0A015LDM0</accession>
<organism evidence="1 2">
    <name type="scientific">Rhizophagus irregularis (strain DAOM 197198w)</name>
    <name type="common">Glomus intraradices</name>
    <dbReference type="NCBI Taxonomy" id="1432141"/>
    <lineage>
        <taxon>Eukaryota</taxon>
        <taxon>Fungi</taxon>
        <taxon>Fungi incertae sedis</taxon>
        <taxon>Mucoromycota</taxon>
        <taxon>Glomeromycotina</taxon>
        <taxon>Glomeromycetes</taxon>
        <taxon>Glomerales</taxon>
        <taxon>Glomeraceae</taxon>
        <taxon>Rhizophagus</taxon>
    </lineage>
</organism>
<dbReference type="EMBL" id="JEMT01016563">
    <property type="protein sequence ID" value="EXX70621.1"/>
    <property type="molecule type" value="Genomic_DNA"/>
</dbReference>
<dbReference type="AlphaFoldDB" id="A0A015LDM0"/>
<evidence type="ECO:0008006" key="3">
    <source>
        <dbReference type="Google" id="ProtNLM"/>
    </source>
</evidence>
<comment type="caution">
    <text evidence="1">The sequence shown here is derived from an EMBL/GenBank/DDBJ whole genome shotgun (WGS) entry which is preliminary data.</text>
</comment>
<proteinExistence type="predicted"/>
<protein>
    <recommendedName>
        <fullName evidence="3">Ubiquitin-like domain-containing protein</fullName>
    </recommendedName>
</protein>